<keyword evidence="1" id="KW-0255">Endonuclease</keyword>
<dbReference type="Gene3D" id="1.10.30.50">
    <property type="match status" value="1"/>
</dbReference>
<comment type="caution">
    <text evidence="1">The sequence shown here is derived from an EMBL/GenBank/DDBJ whole genome shotgun (WGS) entry which is preliminary data.</text>
</comment>
<organism evidence="1 2">
    <name type="scientific">Leifsonia virtsii</name>
    <dbReference type="NCBI Taxonomy" id="3035915"/>
    <lineage>
        <taxon>Bacteria</taxon>
        <taxon>Bacillati</taxon>
        <taxon>Actinomycetota</taxon>
        <taxon>Actinomycetes</taxon>
        <taxon>Micrococcales</taxon>
        <taxon>Microbacteriaceae</taxon>
        <taxon>Leifsonia</taxon>
    </lineage>
</organism>
<accession>A0ABT8J072</accession>
<evidence type="ECO:0000313" key="2">
    <source>
        <dbReference type="Proteomes" id="UP001174210"/>
    </source>
</evidence>
<protein>
    <submittedName>
        <fullName evidence="1">HNH endonuclease signature motif containing protein</fullName>
    </submittedName>
</protein>
<dbReference type="GO" id="GO:0004519">
    <property type="term" value="F:endonuclease activity"/>
    <property type="evidence" value="ECO:0007669"/>
    <property type="project" value="UniProtKB-KW"/>
</dbReference>
<dbReference type="Proteomes" id="UP001174210">
    <property type="component" value="Unassembled WGS sequence"/>
</dbReference>
<gene>
    <name evidence="1" type="ORF">P5G59_15075</name>
</gene>
<evidence type="ECO:0000313" key="1">
    <source>
        <dbReference type="EMBL" id="MDN4598474.1"/>
    </source>
</evidence>
<dbReference type="EMBL" id="JAROCB010000004">
    <property type="protein sequence ID" value="MDN4598474.1"/>
    <property type="molecule type" value="Genomic_DNA"/>
</dbReference>
<reference evidence="1" key="1">
    <citation type="submission" date="2023-03" db="EMBL/GenBank/DDBJ databases">
        <title>MT1 and MT2 Draft Genomes of Novel Species.</title>
        <authorList>
            <person name="Venkateswaran K."/>
        </authorList>
    </citation>
    <scope>NUCLEOTIDE SEQUENCE</scope>
    <source>
        <strain evidence="1">F6_8S_P_1A</strain>
    </source>
</reference>
<keyword evidence="1" id="KW-0378">Hydrolase</keyword>
<sequence>MIAPKLAQPTPAEEADAYEVATNRDSDTCQRCRRPCGPIARDHRKNRGQGGWTVPSNLQCLGLDCHTWKTEHPEQAVAEGWAVPGWTRADWREWPAARWVRTERGTLRKVWVLYDDEGSWQEIDETEARERMVSMGWKGAA</sequence>
<dbReference type="CDD" id="cd00085">
    <property type="entry name" value="HNHc"/>
    <property type="match status" value="1"/>
</dbReference>
<name>A0ABT8J072_9MICO</name>
<keyword evidence="2" id="KW-1185">Reference proteome</keyword>
<proteinExistence type="predicted"/>
<dbReference type="InterPro" id="IPR003615">
    <property type="entry name" value="HNH_nuc"/>
</dbReference>
<dbReference type="RefSeq" id="WP_301219818.1">
    <property type="nucleotide sequence ID" value="NZ_JAROCB010000004.1"/>
</dbReference>
<keyword evidence="1" id="KW-0540">Nuclease</keyword>